<sequence>MPLYRLLHDELGFDVITCPFRVLNEFGGGIHC</sequence>
<gene>
    <name evidence="1" type="ORF">TSG867_LOCUS33657</name>
</gene>
<dbReference type="EMBL" id="CAJOBQ010011352">
    <property type="protein sequence ID" value="CAF4709341.1"/>
    <property type="molecule type" value="Genomic_DNA"/>
</dbReference>
<evidence type="ECO:0000313" key="2">
    <source>
        <dbReference type="Proteomes" id="UP000663862"/>
    </source>
</evidence>
<accession>A0A821IUB8</accession>
<evidence type="ECO:0000313" key="1">
    <source>
        <dbReference type="EMBL" id="CAF4709341.1"/>
    </source>
</evidence>
<dbReference type="SUPFAM" id="SSF55909">
    <property type="entry name" value="Pentein"/>
    <property type="match status" value="1"/>
</dbReference>
<proteinExistence type="predicted"/>
<dbReference type="Proteomes" id="UP000663862">
    <property type="component" value="Unassembled WGS sequence"/>
</dbReference>
<reference evidence="1" key="1">
    <citation type="submission" date="2021-02" db="EMBL/GenBank/DDBJ databases">
        <authorList>
            <person name="Nowell W R."/>
        </authorList>
    </citation>
    <scope>NUCLEOTIDE SEQUENCE</scope>
</reference>
<dbReference type="Gene3D" id="3.75.10.10">
    <property type="entry name" value="L-arginine/glycine Amidinotransferase, Chain A"/>
    <property type="match status" value="1"/>
</dbReference>
<dbReference type="AlphaFoldDB" id="A0A821IUB8"/>
<protein>
    <submittedName>
        <fullName evidence="1">Uncharacterized protein</fullName>
    </submittedName>
</protein>
<feature type="non-terminal residue" evidence="1">
    <location>
        <position position="32"/>
    </location>
</feature>
<name>A0A821IUB8_9BILA</name>
<organism evidence="1 2">
    <name type="scientific">Rotaria socialis</name>
    <dbReference type="NCBI Taxonomy" id="392032"/>
    <lineage>
        <taxon>Eukaryota</taxon>
        <taxon>Metazoa</taxon>
        <taxon>Spiralia</taxon>
        <taxon>Gnathifera</taxon>
        <taxon>Rotifera</taxon>
        <taxon>Eurotatoria</taxon>
        <taxon>Bdelloidea</taxon>
        <taxon>Philodinida</taxon>
        <taxon>Philodinidae</taxon>
        <taxon>Rotaria</taxon>
    </lineage>
</organism>
<comment type="caution">
    <text evidence="1">The sequence shown here is derived from an EMBL/GenBank/DDBJ whole genome shotgun (WGS) entry which is preliminary data.</text>
</comment>